<dbReference type="Pfam" id="PF24457">
    <property type="entry name" value="DUF7572"/>
    <property type="match status" value="1"/>
</dbReference>
<evidence type="ECO:0000313" key="2">
    <source>
        <dbReference type="EMBL" id="AXC38532.1"/>
    </source>
</evidence>
<dbReference type="EMBL" id="MH399787">
    <property type="protein sequence ID" value="AXC38532.1"/>
    <property type="molecule type" value="Genomic_DNA"/>
</dbReference>
<accession>A0A2Z5HGD2</accession>
<dbReference type="Proteomes" id="UP000253239">
    <property type="component" value="Genome"/>
</dbReference>
<organism evidence="2 3">
    <name type="scientific">Mycobacterium phage Rubeelu</name>
    <dbReference type="NCBI Taxonomy" id="2250386"/>
    <lineage>
        <taxon>Viruses</taxon>
        <taxon>Duplodnaviria</taxon>
        <taxon>Heunggongvirae</taxon>
        <taxon>Uroviricota</taxon>
        <taxon>Caudoviricetes</taxon>
        <taxon>Nclasvirinae</taxon>
        <taxon>Charlievirus</taxon>
        <taxon>Charlievirus butters</taxon>
    </lineage>
</organism>
<evidence type="ECO:0000313" key="3">
    <source>
        <dbReference type="Proteomes" id="UP000253239"/>
    </source>
</evidence>
<gene>
    <name evidence="2" type="primary">21</name>
    <name evidence="2" type="ORF">SEA_RUBEELU_21</name>
</gene>
<dbReference type="InterPro" id="IPR055994">
    <property type="entry name" value="DUF7572"/>
</dbReference>
<proteinExistence type="predicted"/>
<reference evidence="2 3" key="1">
    <citation type="submission" date="2018-05" db="EMBL/GenBank/DDBJ databases">
        <authorList>
            <person name="Holmes S."/>
            <person name="Andersen I."/>
            <person name="Antosh A."/>
            <person name="Cancino R."/>
            <person name="Cassaniti A."/>
            <person name="Checo C."/>
            <person name="Cruz A."/>
            <person name="Decastro L."/>
            <person name="Douthitt C."/>
            <person name="Dubois A."/>
            <person name="Flyod E."/>
            <person name="Gough C."/>
            <person name="Holland C."/>
            <person name="Labrador D."/>
            <person name="Manthey F."/>
            <person name="McCandless J."/>
            <person name="McMahon J."/>
            <person name="Monroy J."/>
            <person name="Newman K."/>
            <person name="Peroza J."/>
            <person name="Roy A."/>
            <person name="Sewelson S."/>
            <person name="Thompson A."/>
            <person name="Wiersma-Koch H."/>
            <person name="D'Elia T."/>
            <person name="Garlena R.A."/>
            <person name="Russell D.A."/>
            <person name="Pope W.H."/>
            <person name="Jacobs-Sera D."/>
            <person name="Hatfull G.F."/>
        </authorList>
    </citation>
    <scope>NUCLEOTIDE SEQUENCE [LARGE SCALE GENOMIC DNA]</scope>
</reference>
<name>A0A2Z5HGD2_9CAUD</name>
<protein>
    <submittedName>
        <fullName evidence="2">Minor tail protein</fullName>
    </submittedName>
</protein>
<evidence type="ECO:0000259" key="1">
    <source>
        <dbReference type="Pfam" id="PF24457"/>
    </source>
</evidence>
<sequence>MAQAELLDTDMGTWCPVTLHYRITDGDEISYLAVTRLDFVTASGRVEAFACDENGVASTLTPLWVVDGDMPHADALADQGYEVA</sequence>
<feature type="domain" description="DUF7572" evidence="1">
    <location>
        <begin position="3"/>
        <end position="82"/>
    </location>
</feature>